<feature type="compositionally biased region" description="Gly residues" evidence="1">
    <location>
        <begin position="159"/>
        <end position="172"/>
    </location>
</feature>
<dbReference type="PANTHER" id="PTHR37069:SF2">
    <property type="entry name" value="PIGGYBAC TRANSPOSABLE ELEMENT-DERIVED PROTEIN DOMAIN-CONTAINING PROTEIN"/>
    <property type="match status" value="1"/>
</dbReference>
<feature type="region of interest" description="Disordered" evidence="1">
    <location>
        <begin position="132"/>
        <end position="263"/>
    </location>
</feature>
<dbReference type="EMBL" id="QXFX01000455">
    <property type="protein sequence ID" value="KAE9115056.1"/>
    <property type="molecule type" value="Genomic_DNA"/>
</dbReference>
<sequence>MAVKIDVLRYDDRFGFFAFHHHTIEKGEMAKRKHESAGEGAGKDKRRRLPRTRQCTAMATPDYVGGVVEFKEAWALLKKAGWYPKPPPLRSLDQRYFYIRPVGDANGQEGIDYLRGEAAVLQFTLQLSDNATGKERQVRPDEPHGTAILSVGGAATASRGGGTQGRVAGRGGRAATPGRSGARHQPDLGAEAQRHAADAGEAETYQAVSGVGGAATASRGGGTQGRGAGRGGRAATPDVPLTPVHAGTTQPLSAKAARTPSTRTPPALLQDVYLDKLVAFAPEKEPWMKSKHYRQVGTAYIVGRPISKCC</sequence>
<protein>
    <submittedName>
        <fullName evidence="2">Uncharacterized protein</fullName>
    </submittedName>
</protein>
<gene>
    <name evidence="2" type="ORF">PF010_g9485</name>
</gene>
<organism evidence="2 3">
    <name type="scientific">Phytophthora fragariae</name>
    <dbReference type="NCBI Taxonomy" id="53985"/>
    <lineage>
        <taxon>Eukaryota</taxon>
        <taxon>Sar</taxon>
        <taxon>Stramenopiles</taxon>
        <taxon>Oomycota</taxon>
        <taxon>Peronosporomycetes</taxon>
        <taxon>Peronosporales</taxon>
        <taxon>Peronosporaceae</taxon>
        <taxon>Phytophthora</taxon>
    </lineage>
</organism>
<reference evidence="2 3" key="1">
    <citation type="submission" date="2018-09" db="EMBL/GenBank/DDBJ databases">
        <title>Genomic investigation of the strawberry pathogen Phytophthora fragariae indicates pathogenicity is determined by transcriptional variation in three key races.</title>
        <authorList>
            <person name="Adams T.M."/>
            <person name="Armitage A.D."/>
            <person name="Sobczyk M.K."/>
            <person name="Bates H.J."/>
            <person name="Dunwell J.M."/>
            <person name="Nellist C.F."/>
            <person name="Harrison R.J."/>
        </authorList>
    </citation>
    <scope>NUCLEOTIDE SEQUENCE [LARGE SCALE GENOMIC DNA]</scope>
    <source>
        <strain evidence="2 3">ONT-3</strain>
    </source>
</reference>
<evidence type="ECO:0000313" key="2">
    <source>
        <dbReference type="EMBL" id="KAE9115056.1"/>
    </source>
</evidence>
<proteinExistence type="predicted"/>
<dbReference type="Proteomes" id="UP000488956">
    <property type="component" value="Unassembled WGS sequence"/>
</dbReference>
<comment type="caution">
    <text evidence="2">The sequence shown here is derived from an EMBL/GenBank/DDBJ whole genome shotgun (WGS) entry which is preliminary data.</text>
</comment>
<evidence type="ECO:0000313" key="3">
    <source>
        <dbReference type="Proteomes" id="UP000488956"/>
    </source>
</evidence>
<dbReference type="AlphaFoldDB" id="A0A6G0LCM3"/>
<feature type="compositionally biased region" description="Basic and acidic residues" evidence="1">
    <location>
        <begin position="132"/>
        <end position="144"/>
    </location>
</feature>
<dbReference type="PANTHER" id="PTHR37069">
    <property type="entry name" value="DDE_TNP_1_7 DOMAIN-CONTAINING PROTEIN"/>
    <property type="match status" value="1"/>
</dbReference>
<feature type="region of interest" description="Disordered" evidence="1">
    <location>
        <begin position="28"/>
        <end position="51"/>
    </location>
</feature>
<feature type="compositionally biased region" description="Basic and acidic residues" evidence="1">
    <location>
        <begin position="28"/>
        <end position="43"/>
    </location>
</feature>
<name>A0A6G0LCM3_9STRA</name>
<feature type="compositionally biased region" description="Gly residues" evidence="1">
    <location>
        <begin position="219"/>
        <end position="232"/>
    </location>
</feature>
<accession>A0A6G0LCM3</accession>
<feature type="compositionally biased region" description="Low complexity" evidence="1">
    <location>
        <begin position="206"/>
        <end position="218"/>
    </location>
</feature>
<evidence type="ECO:0000256" key="1">
    <source>
        <dbReference type="SAM" id="MobiDB-lite"/>
    </source>
</evidence>